<dbReference type="InterPro" id="IPR043138">
    <property type="entry name" value="GGT_lsub"/>
</dbReference>
<keyword evidence="3" id="KW-0012">Acyltransferase</keyword>
<evidence type="ECO:0000256" key="1">
    <source>
        <dbReference type="PIRSR" id="PIRSR600101-1"/>
    </source>
</evidence>
<comment type="caution">
    <text evidence="5">The sequence shown here is derived from an EMBL/GenBank/DDBJ whole genome shotgun (WGS) entry which is preliminary data.</text>
</comment>
<feature type="active site" description="Nucleophile" evidence="1">
    <location>
        <position position="388"/>
    </location>
</feature>
<dbReference type="GO" id="GO:0103068">
    <property type="term" value="F:leukotriene C4 gamma-glutamyl transferase activity"/>
    <property type="evidence" value="ECO:0007669"/>
    <property type="project" value="UniProtKB-EC"/>
</dbReference>
<accession>A0A9P9WB58</accession>
<feature type="binding site" evidence="2">
    <location>
        <position position="112"/>
    </location>
    <ligand>
        <name>L-glutamate</name>
        <dbReference type="ChEBI" id="CHEBI:29985"/>
    </ligand>
</feature>
<proteinExistence type="predicted"/>
<dbReference type="EC" id="2.3.2.2" evidence="3"/>
<comment type="catalytic activity">
    <reaction evidence="3">
        <text>an N-terminal (5-L-glutamyl)-[peptide] + an alpha-amino acid = 5-L-glutamyl amino acid + an N-terminal L-alpha-aminoacyl-[peptide]</text>
        <dbReference type="Rhea" id="RHEA:23904"/>
        <dbReference type="Rhea" id="RHEA-COMP:9780"/>
        <dbReference type="Rhea" id="RHEA-COMP:9795"/>
        <dbReference type="ChEBI" id="CHEBI:77644"/>
        <dbReference type="ChEBI" id="CHEBI:78597"/>
        <dbReference type="ChEBI" id="CHEBI:78599"/>
        <dbReference type="ChEBI" id="CHEBI:78608"/>
        <dbReference type="EC" id="2.3.2.2"/>
    </reaction>
</comment>
<comment type="catalytic activity">
    <reaction evidence="3">
        <text>an S-substituted glutathione + H2O = an S-substituted L-cysteinylglycine + L-glutamate</text>
        <dbReference type="Rhea" id="RHEA:59468"/>
        <dbReference type="ChEBI" id="CHEBI:15377"/>
        <dbReference type="ChEBI" id="CHEBI:29985"/>
        <dbReference type="ChEBI" id="CHEBI:90779"/>
        <dbReference type="ChEBI" id="CHEBI:143103"/>
        <dbReference type="EC" id="3.4.19.13"/>
    </reaction>
</comment>
<dbReference type="GO" id="GO:0006751">
    <property type="term" value="P:glutathione catabolic process"/>
    <property type="evidence" value="ECO:0007669"/>
    <property type="project" value="UniProtKB-UniRule"/>
</dbReference>
<dbReference type="GO" id="GO:0005886">
    <property type="term" value="C:plasma membrane"/>
    <property type="evidence" value="ECO:0007669"/>
    <property type="project" value="TreeGrafter"/>
</dbReference>
<comment type="catalytic activity">
    <reaction evidence="3">
        <text>glutathione + H2O = L-cysteinylglycine + L-glutamate</text>
        <dbReference type="Rhea" id="RHEA:28807"/>
        <dbReference type="ChEBI" id="CHEBI:15377"/>
        <dbReference type="ChEBI" id="CHEBI:29985"/>
        <dbReference type="ChEBI" id="CHEBI:57925"/>
        <dbReference type="ChEBI" id="CHEBI:61694"/>
        <dbReference type="EC" id="3.4.19.13"/>
    </reaction>
</comment>
<name>A0A9P9WB58_9PEZI</name>
<dbReference type="AlphaFoldDB" id="A0A9P9WB58"/>
<evidence type="ECO:0000256" key="3">
    <source>
        <dbReference type="RuleBase" id="RU368068"/>
    </source>
</evidence>
<dbReference type="EMBL" id="JAFIMR010000050">
    <property type="protein sequence ID" value="KAI1855748.1"/>
    <property type="molecule type" value="Genomic_DNA"/>
</dbReference>
<dbReference type="EC" id="3.4.19.13" evidence="3"/>
<gene>
    <name evidence="5" type="ORF">JX265_012193</name>
</gene>
<dbReference type="PANTHER" id="PTHR11686">
    <property type="entry name" value="GAMMA GLUTAMYL TRANSPEPTIDASE"/>
    <property type="match status" value="1"/>
</dbReference>
<dbReference type="PRINTS" id="PR01210">
    <property type="entry name" value="GGTRANSPTASE"/>
</dbReference>
<evidence type="ECO:0000256" key="4">
    <source>
        <dbReference type="SAM" id="SignalP"/>
    </source>
</evidence>
<comment type="function">
    <text evidence="3">Cleaves the gamma-glutamyl peptide bond of glutathione and glutathione conjugates.</text>
</comment>
<dbReference type="Pfam" id="PF01019">
    <property type="entry name" value="G_glu_transpept"/>
    <property type="match status" value="1"/>
</dbReference>
<feature type="binding site" evidence="2">
    <location>
        <begin position="458"/>
        <end position="459"/>
    </location>
    <ligand>
        <name>L-glutamate</name>
        <dbReference type="ChEBI" id="CHEBI:29985"/>
    </ligand>
</feature>
<dbReference type="Proteomes" id="UP000829685">
    <property type="component" value="Unassembled WGS sequence"/>
</dbReference>
<feature type="binding site" evidence="2">
    <location>
        <position position="481"/>
    </location>
    <ligand>
        <name>L-glutamate</name>
        <dbReference type="ChEBI" id="CHEBI:29985"/>
    </ligand>
</feature>
<protein>
    <recommendedName>
        <fullName evidence="3">Glutathione hydrolase</fullName>
        <ecNumber evidence="3">2.3.2.2</ecNumber>
        <ecNumber evidence="3">3.4.19.13</ecNumber>
    </recommendedName>
    <alternativeName>
        <fullName evidence="3">Gamma-glutamyltransferase</fullName>
    </alternativeName>
    <alternativeName>
        <fullName evidence="3">Gamma-glutamyltranspeptidase</fullName>
    </alternativeName>
</protein>
<feature type="signal peptide" evidence="4">
    <location>
        <begin position="1"/>
        <end position="23"/>
    </location>
</feature>
<sequence length="587" mass="63558">MNTLASLPRSLLLLLLTASQSFASPTWPPVSGDQPVLQHPSSDGRKGGVACESKVCSQIGIDLLARGGNAVDAFVGTQLCVGVIGMQHSGLGGGGFSLIRDRNGSYTVIDYRESAPAAAFQDMYRDNVRGSVFTGLAAGVPGELRGLEEAHKRFGQLPWKAVVHPAAHVARFGFPVTEDLVRYMDYAISFAGWNFLVEDPSWAQDFAPNGKLLTFGETLTRKRYADTLDAVADDGADVFYTGPIANHTIAALQADQGIMTLEDLVDYRAIVRESVNITYRGYKLFSSGAPSSGAVCLSTLKTMERYRTEDTADTNLTLHRFDEAMRFAYGAHQQLGDPAYVESMDTLERVMLSASGAEATRRLILDNTTQPVENYLSKPYYTPAAHGTSHVVTADGDGMAVSSTTTVNTLFGNLIMVPETGVILNNEMNDFSIPGVRNEFGYAPSPANFIRPGKRPLSSITPVIVEHPNGTLYVTVGAAGGSRIISSTTQVAWRVLEQGMTMLDAMREPRFHDQLMPNVATFEYTFDNATVASMREKGHNVTWVREGVSAVQGIRVTAGRFEAVGETRQKNSGGLSLEAHETRMGEL</sequence>
<dbReference type="Gene3D" id="3.60.20.40">
    <property type="match status" value="1"/>
</dbReference>
<reference evidence="5" key="1">
    <citation type="submission" date="2021-03" db="EMBL/GenBank/DDBJ databases">
        <title>Revisited historic fungal species revealed as producer of novel bioactive compounds through whole genome sequencing and comparative genomics.</title>
        <authorList>
            <person name="Vignolle G.A."/>
            <person name="Hochenegger N."/>
            <person name="Mach R.L."/>
            <person name="Mach-Aigner A.R."/>
            <person name="Javad Rahimi M."/>
            <person name="Salim K.A."/>
            <person name="Chan C.M."/>
            <person name="Lim L.B.L."/>
            <person name="Cai F."/>
            <person name="Druzhinina I.S."/>
            <person name="U'Ren J.M."/>
            <person name="Derntl C."/>
        </authorList>
    </citation>
    <scope>NUCLEOTIDE SEQUENCE</scope>
    <source>
        <strain evidence="5">TUCIM 5799</strain>
    </source>
</reference>
<evidence type="ECO:0000256" key="2">
    <source>
        <dbReference type="PIRSR" id="PIRSR600101-2"/>
    </source>
</evidence>
<keyword evidence="6" id="KW-1185">Reference proteome</keyword>
<feature type="chain" id="PRO_5040156167" description="Glutathione hydrolase" evidence="4">
    <location>
        <begin position="24"/>
        <end position="587"/>
    </location>
</feature>
<keyword evidence="3" id="KW-0808">Transferase</keyword>
<dbReference type="GO" id="GO:0036374">
    <property type="term" value="F:glutathione hydrolase activity"/>
    <property type="evidence" value="ECO:0007669"/>
    <property type="project" value="UniProtKB-UniRule"/>
</dbReference>
<comment type="pathway">
    <text evidence="3">Sulfur metabolism; glutathione metabolism.</text>
</comment>
<dbReference type="SUPFAM" id="SSF56235">
    <property type="entry name" value="N-terminal nucleophile aminohydrolases (Ntn hydrolases)"/>
    <property type="match status" value="1"/>
</dbReference>
<evidence type="ECO:0000313" key="5">
    <source>
        <dbReference type="EMBL" id="KAI1855748.1"/>
    </source>
</evidence>
<organism evidence="5 6">
    <name type="scientific">Neoarthrinium moseri</name>
    <dbReference type="NCBI Taxonomy" id="1658444"/>
    <lineage>
        <taxon>Eukaryota</taxon>
        <taxon>Fungi</taxon>
        <taxon>Dikarya</taxon>
        <taxon>Ascomycota</taxon>
        <taxon>Pezizomycotina</taxon>
        <taxon>Sordariomycetes</taxon>
        <taxon>Xylariomycetidae</taxon>
        <taxon>Amphisphaeriales</taxon>
        <taxon>Apiosporaceae</taxon>
        <taxon>Neoarthrinium</taxon>
    </lineage>
</organism>
<dbReference type="PANTHER" id="PTHR11686:SF62">
    <property type="entry name" value="GLUTATHIONE HYDROLASE"/>
    <property type="match status" value="1"/>
</dbReference>
<dbReference type="InterPro" id="IPR000101">
    <property type="entry name" value="GGT_peptidase"/>
</dbReference>
<feature type="binding site" evidence="2">
    <location>
        <position position="430"/>
    </location>
    <ligand>
        <name>L-glutamate</name>
        <dbReference type="ChEBI" id="CHEBI:29985"/>
    </ligand>
</feature>
<evidence type="ECO:0000313" key="6">
    <source>
        <dbReference type="Proteomes" id="UP000829685"/>
    </source>
</evidence>
<dbReference type="Gene3D" id="1.10.246.130">
    <property type="match status" value="1"/>
</dbReference>
<feature type="binding site" evidence="2">
    <location>
        <begin position="406"/>
        <end position="408"/>
    </location>
    <ligand>
        <name>L-glutamate</name>
        <dbReference type="ChEBI" id="CHEBI:29985"/>
    </ligand>
</feature>
<dbReference type="InterPro" id="IPR029055">
    <property type="entry name" value="Ntn_hydrolases_N"/>
</dbReference>
<keyword evidence="4" id="KW-0732">Signal</keyword>
<dbReference type="FunFam" id="3.60.20.40:FF:000008">
    <property type="entry name" value="Gamma-glutamyltranspeptidase (Eurofung)"/>
    <property type="match status" value="1"/>
</dbReference>
<dbReference type="NCBIfam" id="TIGR00066">
    <property type="entry name" value="g_glut_trans"/>
    <property type="match status" value="1"/>
</dbReference>
<dbReference type="InterPro" id="IPR043137">
    <property type="entry name" value="GGT_ssub_C"/>
</dbReference>
<keyword evidence="3" id="KW-0378">Hydrolase</keyword>